<keyword evidence="4 5" id="KW-0720">Serine protease</keyword>
<dbReference type="FunFam" id="3.40.50.200:FF:000014">
    <property type="entry name" value="Proteinase K"/>
    <property type="match status" value="1"/>
</dbReference>
<dbReference type="SUPFAM" id="SSF54897">
    <property type="entry name" value="Protease propeptides/inhibitors"/>
    <property type="match status" value="1"/>
</dbReference>
<evidence type="ECO:0000256" key="2">
    <source>
        <dbReference type="ARBA" id="ARBA00022670"/>
    </source>
</evidence>
<dbReference type="GO" id="GO:0005576">
    <property type="term" value="C:extracellular region"/>
    <property type="evidence" value="ECO:0007669"/>
    <property type="project" value="UniProtKB-ARBA"/>
</dbReference>
<dbReference type="InterPro" id="IPR022398">
    <property type="entry name" value="Peptidase_S8_His-AS"/>
</dbReference>
<feature type="active site" description="Charge relay system" evidence="5">
    <location>
        <position position="339"/>
    </location>
</feature>
<accession>A0A2D3V2P5</accession>
<feature type="signal peptide" evidence="7">
    <location>
        <begin position="1"/>
        <end position="16"/>
    </location>
</feature>
<dbReference type="AlphaFoldDB" id="A0A2D3V2P5"/>
<keyword evidence="10" id="KW-1185">Reference proteome</keyword>
<dbReference type="PROSITE" id="PS00138">
    <property type="entry name" value="SUBTILASE_SER"/>
    <property type="match status" value="1"/>
</dbReference>
<dbReference type="InterPro" id="IPR023828">
    <property type="entry name" value="Peptidase_S8_Ser-AS"/>
</dbReference>
<reference evidence="9 10" key="1">
    <citation type="submission" date="2016-03" db="EMBL/GenBank/DDBJ databases">
        <authorList>
            <person name="Ploux O."/>
        </authorList>
    </citation>
    <scope>NUCLEOTIDE SEQUENCE [LARGE SCALE GENOMIC DNA]</scope>
    <source>
        <strain evidence="9 10">URUG2</strain>
    </source>
</reference>
<dbReference type="EMBL" id="FJUY01000004">
    <property type="protein sequence ID" value="CZT17806.1"/>
    <property type="molecule type" value="Genomic_DNA"/>
</dbReference>
<dbReference type="PROSITE" id="PS00137">
    <property type="entry name" value="SUBTILASE_HIS"/>
    <property type="match status" value="1"/>
</dbReference>
<evidence type="ECO:0000313" key="10">
    <source>
        <dbReference type="Proteomes" id="UP000225277"/>
    </source>
</evidence>
<dbReference type="InterPro" id="IPR050131">
    <property type="entry name" value="Peptidase_S8_subtilisin-like"/>
</dbReference>
<dbReference type="SUPFAM" id="SSF52743">
    <property type="entry name" value="Subtilisin-like"/>
    <property type="match status" value="1"/>
</dbReference>
<feature type="active site" description="Charge relay system" evidence="5">
    <location>
        <position position="182"/>
    </location>
</feature>
<dbReference type="PANTHER" id="PTHR43806">
    <property type="entry name" value="PEPTIDASE S8"/>
    <property type="match status" value="1"/>
</dbReference>
<dbReference type="Proteomes" id="UP000225277">
    <property type="component" value="Unassembled WGS sequence"/>
</dbReference>
<dbReference type="InterPro" id="IPR037045">
    <property type="entry name" value="S8pro/Inhibitor_I9_sf"/>
</dbReference>
<keyword evidence="7" id="KW-0732">Signal</keyword>
<feature type="active site" description="Charge relay system" evidence="5">
    <location>
        <position position="150"/>
    </location>
</feature>
<dbReference type="PANTHER" id="PTHR43806:SF58">
    <property type="entry name" value="ALKALINE PROTEASE 1-RELATED"/>
    <property type="match status" value="1"/>
</dbReference>
<comment type="similarity">
    <text evidence="1 5 6">Belongs to the peptidase S8 family.</text>
</comment>
<dbReference type="Gene3D" id="3.30.70.80">
    <property type="entry name" value="Peptidase S8 propeptide/proteinase inhibitor I9"/>
    <property type="match status" value="1"/>
</dbReference>
<sequence length="395" mass="40242">MRATLNFILALPLVLALPTIDRRQDAGVQRIADSWIVELEDDADLAATLKKVSEETGVEAKSKYTIGGFQGFAFDGDDSVVDALAEMGALKRIEADVVVEAYAPVVDKRALVTQSPSTWGTARISSRTPGGSSYVYDNTAGAGTRIYVIDTGINSAHQDFGGRAIQGANFVTGESITDGNGHGTHCSGTAAGTTYGVAKRATVVGVKVLGNAGSGSLSGILNGINWALSNARSTVGISRAVLSLSLGSPFSQSSNNAVAQAVAAGAFVTVAAGNNNANAANYSPASEPSACTVGATDINDNRSSFSNYGSLVDIFAPGTSIQSTWIGSTTAVNTISGTSMATPHIAGLAAYLIGLEGTRSPAALCQRIKDLAVKNVIANVGSGSPNALAYNGNGR</sequence>
<evidence type="ECO:0000256" key="6">
    <source>
        <dbReference type="RuleBase" id="RU003355"/>
    </source>
</evidence>
<dbReference type="Pfam" id="PF00082">
    <property type="entry name" value="Peptidase_S8"/>
    <property type="match status" value="1"/>
</dbReference>
<dbReference type="GeneID" id="35598841"/>
<feature type="chain" id="PRO_5013871341" evidence="7">
    <location>
        <begin position="17"/>
        <end position="395"/>
    </location>
</feature>
<dbReference type="PRINTS" id="PR00723">
    <property type="entry name" value="SUBTILISIN"/>
</dbReference>
<dbReference type="GO" id="GO:0006508">
    <property type="term" value="P:proteolysis"/>
    <property type="evidence" value="ECO:0007669"/>
    <property type="project" value="UniProtKB-KW"/>
</dbReference>
<dbReference type="InterPro" id="IPR000209">
    <property type="entry name" value="Peptidase_S8/S53_dom"/>
</dbReference>
<evidence type="ECO:0000256" key="5">
    <source>
        <dbReference type="PROSITE-ProRule" id="PRU01240"/>
    </source>
</evidence>
<dbReference type="CDD" id="cd04077">
    <property type="entry name" value="Peptidases_S8_PCSK9_ProteinaseK_like"/>
    <property type="match status" value="1"/>
</dbReference>
<name>A0A2D3V2P5_9PEZI</name>
<evidence type="ECO:0000313" key="9">
    <source>
        <dbReference type="EMBL" id="CZT17806.1"/>
    </source>
</evidence>
<gene>
    <name evidence="9" type="ORF">RCC_03642</name>
</gene>
<proteinExistence type="inferred from homology"/>
<evidence type="ECO:0000256" key="7">
    <source>
        <dbReference type="SAM" id="SignalP"/>
    </source>
</evidence>
<feature type="domain" description="Peptidase S8/S53" evidence="8">
    <location>
        <begin position="141"/>
        <end position="372"/>
    </location>
</feature>
<dbReference type="OrthoDB" id="206201at2759"/>
<dbReference type="InterPro" id="IPR036852">
    <property type="entry name" value="Peptidase_S8/S53_dom_sf"/>
</dbReference>
<evidence type="ECO:0000259" key="8">
    <source>
        <dbReference type="Pfam" id="PF00082"/>
    </source>
</evidence>
<evidence type="ECO:0000256" key="3">
    <source>
        <dbReference type="ARBA" id="ARBA00022801"/>
    </source>
</evidence>
<dbReference type="GO" id="GO:0004252">
    <property type="term" value="F:serine-type endopeptidase activity"/>
    <property type="evidence" value="ECO:0007669"/>
    <property type="project" value="UniProtKB-UniRule"/>
</dbReference>
<dbReference type="STRING" id="112498.A0A2D3V2P5"/>
<organism evidence="9 10">
    <name type="scientific">Ramularia collo-cygni</name>
    <dbReference type="NCBI Taxonomy" id="112498"/>
    <lineage>
        <taxon>Eukaryota</taxon>
        <taxon>Fungi</taxon>
        <taxon>Dikarya</taxon>
        <taxon>Ascomycota</taxon>
        <taxon>Pezizomycotina</taxon>
        <taxon>Dothideomycetes</taxon>
        <taxon>Dothideomycetidae</taxon>
        <taxon>Mycosphaerellales</taxon>
        <taxon>Mycosphaerellaceae</taxon>
        <taxon>Ramularia</taxon>
    </lineage>
</organism>
<dbReference type="PROSITE" id="PS00136">
    <property type="entry name" value="SUBTILASE_ASP"/>
    <property type="match status" value="1"/>
</dbReference>
<evidence type="ECO:0000256" key="4">
    <source>
        <dbReference type="ARBA" id="ARBA00022825"/>
    </source>
</evidence>
<dbReference type="InterPro" id="IPR023827">
    <property type="entry name" value="Peptidase_S8_Asp-AS"/>
</dbReference>
<keyword evidence="3 5" id="KW-0378">Hydrolase</keyword>
<dbReference type="RefSeq" id="XP_023624697.1">
    <property type="nucleotide sequence ID" value="XM_023768929.1"/>
</dbReference>
<dbReference type="PROSITE" id="PS51892">
    <property type="entry name" value="SUBTILASE"/>
    <property type="match status" value="1"/>
</dbReference>
<evidence type="ECO:0000256" key="1">
    <source>
        <dbReference type="ARBA" id="ARBA00011073"/>
    </source>
</evidence>
<keyword evidence="2 5" id="KW-0645">Protease</keyword>
<dbReference type="InterPro" id="IPR034193">
    <property type="entry name" value="PCSK9_ProteinaseK-like"/>
</dbReference>
<dbReference type="InterPro" id="IPR015500">
    <property type="entry name" value="Peptidase_S8_subtilisin-rel"/>
</dbReference>
<dbReference type="Gene3D" id="3.40.50.200">
    <property type="entry name" value="Peptidase S8/S53 domain"/>
    <property type="match status" value="1"/>
</dbReference>
<protein>
    <submittedName>
        <fullName evidence="9">Related to Cuticle-degrading protease</fullName>
    </submittedName>
</protein>